<sequence length="126" mass="14028">MPRIDVCETKCVHEDKVESAKQHLTQTDSASVAQLFKALADETRMKIAYTLLKEEELCVCDVAAVIDSSNATASHHLRMLKSLGLAKSRKQGKQAYYSLDDSHVKGLIELAVEHTKEVQERDGTNK</sequence>
<keyword evidence="1" id="KW-0805">Transcription regulation</keyword>
<evidence type="ECO:0000313" key="7">
    <source>
        <dbReference type="Proteomes" id="UP000297776"/>
    </source>
</evidence>
<dbReference type="AlphaFoldDB" id="A0A4Y8LHZ8"/>
<evidence type="ECO:0000256" key="2">
    <source>
        <dbReference type="ARBA" id="ARBA00023125"/>
    </source>
</evidence>
<dbReference type="InterPro" id="IPR036388">
    <property type="entry name" value="WH-like_DNA-bd_sf"/>
</dbReference>
<dbReference type="RefSeq" id="WP_134380780.1">
    <property type="nucleotide sequence ID" value="NZ_SORX01000003.1"/>
</dbReference>
<dbReference type="InterPro" id="IPR011991">
    <property type="entry name" value="ArsR-like_HTH"/>
</dbReference>
<keyword evidence="3" id="KW-0804">Transcription</keyword>
<dbReference type="InterPro" id="IPR018334">
    <property type="entry name" value="ArsR_HTH"/>
</dbReference>
<dbReference type="InterPro" id="IPR001845">
    <property type="entry name" value="HTH_ArsR_DNA-bd_dom"/>
</dbReference>
<dbReference type="OrthoDB" id="9794330at2"/>
<keyword evidence="4" id="KW-0105">Cadmium resistance</keyword>
<dbReference type="GO" id="GO:0003677">
    <property type="term" value="F:DNA binding"/>
    <property type="evidence" value="ECO:0007669"/>
    <property type="project" value="UniProtKB-KW"/>
</dbReference>
<name>A0A4Y8LHZ8_9BACL</name>
<organism evidence="6 7">
    <name type="scientific">Jeotgalibacillus salarius</name>
    <dbReference type="NCBI Taxonomy" id="546023"/>
    <lineage>
        <taxon>Bacteria</taxon>
        <taxon>Bacillati</taxon>
        <taxon>Bacillota</taxon>
        <taxon>Bacilli</taxon>
        <taxon>Bacillales</taxon>
        <taxon>Caryophanaceae</taxon>
        <taxon>Jeotgalibacillus</taxon>
    </lineage>
</organism>
<dbReference type="GO" id="GO:0046686">
    <property type="term" value="P:response to cadmium ion"/>
    <property type="evidence" value="ECO:0007669"/>
    <property type="project" value="UniProtKB-KW"/>
</dbReference>
<dbReference type="PRINTS" id="PR00778">
    <property type="entry name" value="HTHARSR"/>
</dbReference>
<dbReference type="SUPFAM" id="SSF46785">
    <property type="entry name" value="Winged helix' DNA-binding domain"/>
    <property type="match status" value="1"/>
</dbReference>
<comment type="caution">
    <text evidence="6">The sequence shown here is derived from an EMBL/GenBank/DDBJ whole genome shotgun (WGS) entry which is preliminary data.</text>
</comment>
<evidence type="ECO:0000256" key="3">
    <source>
        <dbReference type="ARBA" id="ARBA00023163"/>
    </source>
</evidence>
<proteinExistence type="predicted"/>
<evidence type="ECO:0000256" key="4">
    <source>
        <dbReference type="ARBA" id="ARBA00043263"/>
    </source>
</evidence>
<dbReference type="CDD" id="cd00090">
    <property type="entry name" value="HTH_ARSR"/>
    <property type="match status" value="1"/>
</dbReference>
<dbReference type="PANTHER" id="PTHR43132:SF6">
    <property type="entry name" value="HTH-TYPE TRANSCRIPTIONAL REPRESSOR CZRA"/>
    <property type="match status" value="1"/>
</dbReference>
<accession>A0A4Y8LHZ8</accession>
<dbReference type="EMBL" id="SORX01000003">
    <property type="protein sequence ID" value="TFE02098.1"/>
    <property type="molecule type" value="Genomic_DNA"/>
</dbReference>
<dbReference type="Proteomes" id="UP000297776">
    <property type="component" value="Unassembled WGS sequence"/>
</dbReference>
<dbReference type="PROSITE" id="PS00846">
    <property type="entry name" value="HTH_ARSR_1"/>
    <property type="match status" value="1"/>
</dbReference>
<keyword evidence="2" id="KW-0238">DNA-binding</keyword>
<keyword evidence="7" id="KW-1185">Reference proteome</keyword>
<dbReference type="GO" id="GO:0003700">
    <property type="term" value="F:DNA-binding transcription factor activity"/>
    <property type="evidence" value="ECO:0007669"/>
    <property type="project" value="InterPro"/>
</dbReference>
<dbReference type="Pfam" id="PF01022">
    <property type="entry name" value="HTH_5"/>
    <property type="match status" value="1"/>
</dbReference>
<dbReference type="PANTHER" id="PTHR43132">
    <property type="entry name" value="ARSENICAL RESISTANCE OPERON REPRESSOR ARSR-RELATED"/>
    <property type="match status" value="1"/>
</dbReference>
<protein>
    <submittedName>
        <fullName evidence="6">Transcriptional regulator</fullName>
    </submittedName>
</protein>
<feature type="domain" description="HTH arsR-type" evidence="5">
    <location>
        <begin position="24"/>
        <end position="119"/>
    </location>
</feature>
<dbReference type="PROSITE" id="PS50987">
    <property type="entry name" value="HTH_ARSR_2"/>
    <property type="match status" value="1"/>
</dbReference>
<dbReference type="InterPro" id="IPR036390">
    <property type="entry name" value="WH_DNA-bd_sf"/>
</dbReference>
<dbReference type="NCBIfam" id="NF033788">
    <property type="entry name" value="HTH_metalloreg"/>
    <property type="match status" value="1"/>
</dbReference>
<evidence type="ECO:0000313" key="6">
    <source>
        <dbReference type="EMBL" id="TFE02098.1"/>
    </source>
</evidence>
<gene>
    <name evidence="6" type="ORF">E2626_05860</name>
</gene>
<dbReference type="InterPro" id="IPR051011">
    <property type="entry name" value="Metal_resp_trans_reg"/>
</dbReference>
<dbReference type="SMART" id="SM00418">
    <property type="entry name" value="HTH_ARSR"/>
    <property type="match status" value="1"/>
</dbReference>
<reference evidence="6 7" key="1">
    <citation type="submission" date="2019-03" db="EMBL/GenBank/DDBJ databases">
        <authorList>
            <person name="Yang Y."/>
        </authorList>
    </citation>
    <scope>NUCLEOTIDE SEQUENCE [LARGE SCALE GENOMIC DNA]</scope>
    <source>
        <strain evidence="6 7">ASL-1</strain>
    </source>
</reference>
<evidence type="ECO:0000259" key="5">
    <source>
        <dbReference type="PROSITE" id="PS50987"/>
    </source>
</evidence>
<evidence type="ECO:0000256" key="1">
    <source>
        <dbReference type="ARBA" id="ARBA00023015"/>
    </source>
</evidence>
<dbReference type="Gene3D" id="1.10.10.10">
    <property type="entry name" value="Winged helix-like DNA-binding domain superfamily/Winged helix DNA-binding domain"/>
    <property type="match status" value="1"/>
</dbReference>